<organism evidence="1 2">
    <name type="scientific">Alkaliphilus peptidifermentans DSM 18978</name>
    <dbReference type="NCBI Taxonomy" id="1120976"/>
    <lineage>
        <taxon>Bacteria</taxon>
        <taxon>Bacillati</taxon>
        <taxon>Bacillota</taxon>
        <taxon>Clostridia</taxon>
        <taxon>Peptostreptococcales</taxon>
        <taxon>Natronincolaceae</taxon>
        <taxon>Alkaliphilus</taxon>
    </lineage>
</organism>
<dbReference type="AlphaFoldDB" id="A0A1G5G1B4"/>
<evidence type="ECO:0008006" key="3">
    <source>
        <dbReference type="Google" id="ProtNLM"/>
    </source>
</evidence>
<dbReference type="RefSeq" id="WP_091541935.1">
    <property type="nucleotide sequence ID" value="NZ_FMUS01000008.1"/>
</dbReference>
<sequence length="141" mass="16365">MLVPTFTMSSEHLPSVELIPSNIECIKTKRLLDSCYKLEDNILIINIPREPKKIISCNIKNIKLKKNLIPSQLDDRFLAIAIYSYTIEITYIDYKKRTIIFKQLCPRYQRAFLNNTSGQLEVNLNIECIHSSIYTTILPSN</sequence>
<gene>
    <name evidence="1" type="ORF">SAMN03080606_01565</name>
</gene>
<reference evidence="1 2" key="1">
    <citation type="submission" date="2016-10" db="EMBL/GenBank/DDBJ databases">
        <authorList>
            <person name="de Groot N.N."/>
        </authorList>
    </citation>
    <scope>NUCLEOTIDE SEQUENCE [LARGE SCALE GENOMIC DNA]</scope>
    <source>
        <strain evidence="1 2">DSM 18978</strain>
    </source>
</reference>
<evidence type="ECO:0000313" key="2">
    <source>
        <dbReference type="Proteomes" id="UP000198636"/>
    </source>
</evidence>
<evidence type="ECO:0000313" key="1">
    <source>
        <dbReference type="EMBL" id="SCY45097.1"/>
    </source>
</evidence>
<dbReference type="EMBL" id="FMUS01000008">
    <property type="protein sequence ID" value="SCY45097.1"/>
    <property type="molecule type" value="Genomic_DNA"/>
</dbReference>
<keyword evidence="2" id="KW-1185">Reference proteome</keyword>
<protein>
    <recommendedName>
        <fullName evidence="3">SipL SPOCS domain-containing protein</fullName>
    </recommendedName>
</protein>
<accession>A0A1G5G1B4</accession>
<name>A0A1G5G1B4_9FIRM</name>
<dbReference type="Proteomes" id="UP000198636">
    <property type="component" value="Unassembled WGS sequence"/>
</dbReference>
<proteinExistence type="predicted"/>